<comment type="caution">
    <text evidence="2">The sequence shown here is derived from an EMBL/GenBank/DDBJ whole genome shotgun (WGS) entry which is preliminary data.</text>
</comment>
<feature type="transmembrane region" description="Helical" evidence="1">
    <location>
        <begin position="64"/>
        <end position="82"/>
    </location>
</feature>
<name>A0ABS4KCJ7_9FIRM</name>
<proteinExistence type="predicted"/>
<evidence type="ECO:0000256" key="1">
    <source>
        <dbReference type="SAM" id="Phobius"/>
    </source>
</evidence>
<dbReference type="InterPro" id="IPR008407">
    <property type="entry name" value="Brnchd-chn_aa_trnsp_AzlD"/>
</dbReference>
<keyword evidence="1" id="KW-0812">Transmembrane</keyword>
<evidence type="ECO:0000313" key="3">
    <source>
        <dbReference type="Proteomes" id="UP001519306"/>
    </source>
</evidence>
<keyword evidence="1" id="KW-1133">Transmembrane helix</keyword>
<accession>A0ABS4KCJ7</accession>
<keyword evidence="1" id="KW-0472">Membrane</keyword>
<sequence>MTFIQRIITISMIVLGTIITRFLPFILFPPSKETPKFIKYLGTVLPPAVLGMLVVYSLKDISILTGSHGIPELISIVFIISIHIWKRKMLISIAGGTILYMFLIQVVF</sequence>
<dbReference type="Proteomes" id="UP001519306">
    <property type="component" value="Unassembled WGS sequence"/>
</dbReference>
<evidence type="ECO:0000313" key="2">
    <source>
        <dbReference type="EMBL" id="MBP2025080.1"/>
    </source>
</evidence>
<dbReference type="RefSeq" id="WP_210060383.1">
    <property type="nucleotide sequence ID" value="NZ_JAGGLJ010000004.1"/>
</dbReference>
<dbReference type="PIRSF" id="PIRSF003203">
    <property type="entry name" value="AzlD"/>
    <property type="match status" value="1"/>
</dbReference>
<organism evidence="2 3">
    <name type="scientific">Peptoniphilus stercorisuis</name>
    <dbReference type="NCBI Taxonomy" id="1436965"/>
    <lineage>
        <taxon>Bacteria</taxon>
        <taxon>Bacillati</taxon>
        <taxon>Bacillota</taxon>
        <taxon>Tissierellia</taxon>
        <taxon>Tissierellales</taxon>
        <taxon>Peptoniphilaceae</taxon>
        <taxon>Peptoniphilus</taxon>
    </lineage>
</organism>
<gene>
    <name evidence="2" type="ORF">J2Z71_000605</name>
</gene>
<protein>
    <submittedName>
        <fullName evidence="2">Branched-subunit amino acid transport protein AzlD</fullName>
    </submittedName>
</protein>
<feature type="transmembrane region" description="Helical" evidence="1">
    <location>
        <begin position="89"/>
        <end position="107"/>
    </location>
</feature>
<dbReference type="EMBL" id="JAGGLJ010000004">
    <property type="protein sequence ID" value="MBP2025080.1"/>
    <property type="molecule type" value="Genomic_DNA"/>
</dbReference>
<keyword evidence="3" id="KW-1185">Reference proteome</keyword>
<feature type="transmembrane region" description="Helical" evidence="1">
    <location>
        <begin position="6"/>
        <end position="28"/>
    </location>
</feature>
<dbReference type="Pfam" id="PF05437">
    <property type="entry name" value="AzlD"/>
    <property type="match status" value="1"/>
</dbReference>
<reference evidence="2 3" key="1">
    <citation type="submission" date="2021-03" db="EMBL/GenBank/DDBJ databases">
        <title>Genomic Encyclopedia of Type Strains, Phase IV (KMG-IV): sequencing the most valuable type-strain genomes for metagenomic binning, comparative biology and taxonomic classification.</title>
        <authorList>
            <person name="Goeker M."/>
        </authorList>
    </citation>
    <scope>NUCLEOTIDE SEQUENCE [LARGE SCALE GENOMIC DNA]</scope>
    <source>
        <strain evidence="2 3">DSM 27563</strain>
    </source>
</reference>